<accession>A0ABV0D6N2</accession>
<evidence type="ECO:0000256" key="7">
    <source>
        <dbReference type="ARBA" id="ARBA00023204"/>
    </source>
</evidence>
<dbReference type="NCBIfam" id="NF008163">
    <property type="entry name" value="PRK10917.1-1"/>
    <property type="match status" value="1"/>
</dbReference>
<keyword evidence="5" id="KW-0067">ATP-binding</keyword>
<dbReference type="GO" id="GO:0003678">
    <property type="term" value="F:DNA helicase activity"/>
    <property type="evidence" value="ECO:0007669"/>
    <property type="project" value="UniProtKB-EC"/>
</dbReference>
<dbReference type="GO" id="GO:0016787">
    <property type="term" value="F:hydrolase activity"/>
    <property type="evidence" value="ECO:0007669"/>
    <property type="project" value="UniProtKB-KW"/>
</dbReference>
<organism evidence="11 12">
    <name type="scientific">Psychrobacter proteolyticus</name>
    <dbReference type="NCBI Taxonomy" id="147825"/>
    <lineage>
        <taxon>Bacteria</taxon>
        <taxon>Pseudomonadati</taxon>
        <taxon>Pseudomonadota</taxon>
        <taxon>Gammaproteobacteria</taxon>
        <taxon>Moraxellales</taxon>
        <taxon>Moraxellaceae</taxon>
        <taxon>Psychrobacter</taxon>
    </lineage>
</organism>
<reference evidence="11 12" key="1">
    <citation type="submission" date="2024-05" db="EMBL/GenBank/DDBJ databases">
        <title>Genome sequencing of Marine Estuary Bacteria, Pseudoalteromonas distincta strain FA, Psychrobacter proteolyticus strain EA, and Shewanella baltica strain CA.</title>
        <authorList>
            <person name="Dieffenbach S.A."/>
            <person name="Maclea K.S."/>
        </authorList>
    </citation>
    <scope>NUCLEOTIDE SEQUENCE [LARGE SCALE GENOMIC DNA]</scope>
    <source>
        <strain evidence="11 12">EA</strain>
    </source>
</reference>
<evidence type="ECO:0000256" key="4">
    <source>
        <dbReference type="ARBA" id="ARBA00022806"/>
    </source>
</evidence>
<gene>
    <name evidence="11" type="primary">recG</name>
    <name evidence="11" type="ORF">ABFV72_10045</name>
</gene>
<dbReference type="SUPFAM" id="SSF52540">
    <property type="entry name" value="P-loop containing nucleoside triphosphate hydrolases"/>
    <property type="match status" value="1"/>
</dbReference>
<keyword evidence="4 11" id="KW-0347">Helicase</keyword>
<protein>
    <recommendedName>
        <fullName evidence="8">Probable DNA 3'-5' helicase RecG</fullName>
    </recommendedName>
</protein>
<evidence type="ECO:0000256" key="6">
    <source>
        <dbReference type="ARBA" id="ARBA00023125"/>
    </source>
</evidence>
<dbReference type="InterPro" id="IPR045562">
    <property type="entry name" value="RecG_dom3_C"/>
</dbReference>
<sequence length="783" mass="86381">MPISESHASSNSLDHFRSDMPLSALDMPVSALAGVGVKVAEQLAQLNIKRIFDLLLHLPRDYEDRSRLVSIADVEHGQSALITGHIVHVDTKRSGMTVTVDDDTGTISLRFFKVYRGLVQTMNLGTRLQLFGEVKVSRYGKQIHHPEYQIITDNTVMTDTGLQPIYPTVKGLHQNKLRTLIKLALQTVRSQGLPMTLFTAEDFAVVSDLPLVPFEPSKSAVSEAEYTEDIFSTLARSVPDNAIGNSVYKPSPSNYQADNDIHSVAASIAQHNVYNLTIFEALVLLHTPPTYTSASQQYKLFTQLSARTHAACQRLIIEELTAHQLSLLYRRQQLHQHKAPKCTTNSPLADKLFAALPFDLTGAQKRVMKDITADMATSIPMLRLVQGDVGAGKTLVAAGAAGYALDSGWQVAVMAPTEILAEQHLLNFKQWFEPLGIGVGWLAGKQTAKQRREALEAVAENTVQVVVGTHALFQEQVQFAKLGLVIIDEQHRFGVEQRMALTNKGVANSTPHQLIMTATPIPRTLAMSVYGDMDTSIIDELPPGRTPITTVTIDRNRRDEVIERIAINCEAGRQAYWVCSLVEASSVLDAQAAEATYEDLNERLDIRIGLVHGKMKSADKQAIMQEFKAGNLDLLIATTVIEVGVDVPNASLMVIENAERLGLSQLHQLRGRVGRGSTKSFCVLLYQKPLSETGTERLNVLRDSTDGFVIAQKDLELRGPGELLGKRQTGNVGYYLADLIRDEQLFAIAQRLAKHLIADPARKADVSQLIHRWMPEASRYTNA</sequence>
<evidence type="ECO:0000256" key="2">
    <source>
        <dbReference type="ARBA" id="ARBA00022763"/>
    </source>
</evidence>
<dbReference type="EMBL" id="JBDLOB010000006">
    <property type="protein sequence ID" value="MEN8626350.1"/>
    <property type="molecule type" value="Genomic_DNA"/>
</dbReference>
<keyword evidence="1" id="KW-0547">Nucleotide-binding</keyword>
<name>A0ABV0D6N2_9GAMM</name>
<evidence type="ECO:0000256" key="5">
    <source>
        <dbReference type="ARBA" id="ARBA00022840"/>
    </source>
</evidence>
<dbReference type="SUPFAM" id="SSF50249">
    <property type="entry name" value="Nucleic acid-binding proteins"/>
    <property type="match status" value="1"/>
</dbReference>
<dbReference type="PROSITE" id="PS51192">
    <property type="entry name" value="HELICASE_ATP_BIND_1"/>
    <property type="match status" value="1"/>
</dbReference>
<feature type="domain" description="Helicase C-terminal" evidence="10">
    <location>
        <begin position="571"/>
        <end position="716"/>
    </location>
</feature>
<keyword evidence="12" id="KW-1185">Reference proteome</keyword>
<dbReference type="Gene3D" id="3.40.50.300">
    <property type="entry name" value="P-loop containing nucleotide triphosphate hydrolases"/>
    <property type="match status" value="2"/>
</dbReference>
<dbReference type="PROSITE" id="PS51194">
    <property type="entry name" value="HELICASE_CTER"/>
    <property type="match status" value="1"/>
</dbReference>
<keyword evidence="3 11" id="KW-0378">Hydrolase</keyword>
<evidence type="ECO:0000313" key="11">
    <source>
        <dbReference type="EMBL" id="MEN8626350.1"/>
    </source>
</evidence>
<dbReference type="Pfam" id="PF17191">
    <property type="entry name" value="RecG_wedge"/>
    <property type="match status" value="1"/>
</dbReference>
<feature type="domain" description="Helicase ATP-binding" evidence="9">
    <location>
        <begin position="374"/>
        <end position="538"/>
    </location>
</feature>
<keyword evidence="2" id="KW-0227">DNA damage</keyword>
<dbReference type="SMART" id="SM00490">
    <property type="entry name" value="HELICc"/>
    <property type="match status" value="1"/>
</dbReference>
<dbReference type="CDD" id="cd04488">
    <property type="entry name" value="RecG_wedge_OBF"/>
    <property type="match status" value="1"/>
</dbReference>
<evidence type="ECO:0000256" key="8">
    <source>
        <dbReference type="ARBA" id="ARBA00049819"/>
    </source>
</evidence>
<dbReference type="PANTHER" id="PTHR47964">
    <property type="entry name" value="ATP-DEPENDENT DNA HELICASE HOMOLOG RECG, CHLOROPLASTIC"/>
    <property type="match status" value="1"/>
</dbReference>
<dbReference type="Gene3D" id="2.40.50.140">
    <property type="entry name" value="Nucleic acid-binding proteins"/>
    <property type="match status" value="1"/>
</dbReference>
<proteinExistence type="predicted"/>
<dbReference type="InterPro" id="IPR012340">
    <property type="entry name" value="NA-bd_OB-fold"/>
</dbReference>
<dbReference type="InterPro" id="IPR011545">
    <property type="entry name" value="DEAD/DEAH_box_helicase_dom"/>
</dbReference>
<evidence type="ECO:0000256" key="1">
    <source>
        <dbReference type="ARBA" id="ARBA00022741"/>
    </source>
</evidence>
<dbReference type="PANTHER" id="PTHR47964:SF1">
    <property type="entry name" value="ATP-DEPENDENT DNA HELICASE HOMOLOG RECG, CHLOROPLASTIC"/>
    <property type="match status" value="1"/>
</dbReference>
<comment type="caution">
    <text evidence="11">The sequence shown here is derived from an EMBL/GenBank/DDBJ whole genome shotgun (WGS) entry which is preliminary data.</text>
</comment>
<dbReference type="InterPro" id="IPR001650">
    <property type="entry name" value="Helicase_C-like"/>
</dbReference>
<dbReference type="Proteomes" id="UP001414441">
    <property type="component" value="Unassembled WGS sequence"/>
</dbReference>
<dbReference type="InterPro" id="IPR014001">
    <property type="entry name" value="Helicase_ATP-bd"/>
</dbReference>
<evidence type="ECO:0000259" key="9">
    <source>
        <dbReference type="PROSITE" id="PS51192"/>
    </source>
</evidence>
<dbReference type="InterPro" id="IPR047112">
    <property type="entry name" value="RecG/Mfd"/>
</dbReference>
<dbReference type="InterPro" id="IPR027417">
    <property type="entry name" value="P-loop_NTPase"/>
</dbReference>
<dbReference type="CDD" id="cd17992">
    <property type="entry name" value="DEXHc_RecG"/>
    <property type="match status" value="1"/>
</dbReference>
<dbReference type="SMART" id="SM00487">
    <property type="entry name" value="DEXDc"/>
    <property type="match status" value="1"/>
</dbReference>
<dbReference type="Pfam" id="PF00271">
    <property type="entry name" value="Helicase_C"/>
    <property type="match status" value="1"/>
</dbReference>
<dbReference type="Pfam" id="PF19833">
    <property type="entry name" value="RecG_dom3_C"/>
    <property type="match status" value="1"/>
</dbReference>
<dbReference type="RefSeq" id="WP_347163495.1">
    <property type="nucleotide sequence ID" value="NZ_JBDLOB010000006.1"/>
</dbReference>
<dbReference type="Pfam" id="PF00270">
    <property type="entry name" value="DEAD"/>
    <property type="match status" value="1"/>
</dbReference>
<evidence type="ECO:0000256" key="3">
    <source>
        <dbReference type="ARBA" id="ARBA00022801"/>
    </source>
</evidence>
<evidence type="ECO:0000259" key="10">
    <source>
        <dbReference type="PROSITE" id="PS51194"/>
    </source>
</evidence>
<keyword evidence="6" id="KW-0238">DNA-binding</keyword>
<evidence type="ECO:0000313" key="12">
    <source>
        <dbReference type="Proteomes" id="UP001414441"/>
    </source>
</evidence>
<dbReference type="InterPro" id="IPR033454">
    <property type="entry name" value="RecG_wedge"/>
</dbReference>
<keyword evidence="7" id="KW-0234">DNA repair</keyword>